<gene>
    <name evidence="4" type="ORF">METZ01_LOCUS139009</name>
</gene>
<evidence type="ECO:0000313" key="4">
    <source>
        <dbReference type="EMBL" id="SVA86155.1"/>
    </source>
</evidence>
<feature type="domain" description="Phospholipid/glycerol acyltransferase" evidence="3">
    <location>
        <begin position="55"/>
        <end position="169"/>
    </location>
</feature>
<accession>A0A381ZA39</accession>
<organism evidence="4">
    <name type="scientific">marine metagenome</name>
    <dbReference type="NCBI Taxonomy" id="408172"/>
    <lineage>
        <taxon>unclassified sequences</taxon>
        <taxon>metagenomes</taxon>
        <taxon>ecological metagenomes</taxon>
    </lineage>
</organism>
<reference evidence="4" key="1">
    <citation type="submission" date="2018-05" db="EMBL/GenBank/DDBJ databases">
        <authorList>
            <person name="Lanie J.A."/>
            <person name="Ng W.-L."/>
            <person name="Kazmierczak K.M."/>
            <person name="Andrzejewski T.M."/>
            <person name="Davidsen T.M."/>
            <person name="Wayne K.J."/>
            <person name="Tettelin H."/>
            <person name="Glass J.I."/>
            <person name="Rusch D."/>
            <person name="Podicherti R."/>
            <person name="Tsui H.-C.T."/>
            <person name="Winkler M.E."/>
        </authorList>
    </citation>
    <scope>NUCLEOTIDE SEQUENCE</scope>
</reference>
<evidence type="ECO:0000256" key="2">
    <source>
        <dbReference type="ARBA" id="ARBA00023315"/>
    </source>
</evidence>
<name>A0A381ZA39_9ZZZZ</name>
<sequence>MAYKINITVSSDQIPEKYRAFRPKLVQLIGRCFLKVFNWRVEGSLPAVPDNQNIIIIIGPHTSNWDGIFGFAAILGLDAKITFFGKHSLFKQPILGKFLNYMGGIPADKTKPGIGLTDIAIQNMSKLNGSLLAMSPEGTRAKTEKLKSGFLRIAHATEGKVFFAAFDFGNKKILLDSFFEISGDYERDIAYVREYYTNFQGKCPENY</sequence>
<protein>
    <recommendedName>
        <fullName evidence="3">Phospholipid/glycerol acyltransferase domain-containing protein</fullName>
    </recommendedName>
</protein>
<dbReference type="SUPFAM" id="SSF69593">
    <property type="entry name" value="Glycerol-3-phosphate (1)-acyltransferase"/>
    <property type="match status" value="1"/>
</dbReference>
<dbReference type="PANTHER" id="PTHR10434:SF9">
    <property type="entry name" value="PHOSPHOLIPID_GLYCEROL ACYLTRANSFERASE DOMAIN-CONTAINING PROTEIN"/>
    <property type="match status" value="1"/>
</dbReference>
<dbReference type="AlphaFoldDB" id="A0A381ZA39"/>
<dbReference type="Pfam" id="PF01553">
    <property type="entry name" value="Acyltransferase"/>
    <property type="match status" value="1"/>
</dbReference>
<dbReference type="GO" id="GO:0003841">
    <property type="term" value="F:1-acylglycerol-3-phosphate O-acyltransferase activity"/>
    <property type="evidence" value="ECO:0007669"/>
    <property type="project" value="TreeGrafter"/>
</dbReference>
<dbReference type="GO" id="GO:0006654">
    <property type="term" value="P:phosphatidic acid biosynthetic process"/>
    <property type="evidence" value="ECO:0007669"/>
    <property type="project" value="TreeGrafter"/>
</dbReference>
<evidence type="ECO:0000256" key="1">
    <source>
        <dbReference type="ARBA" id="ARBA00022679"/>
    </source>
</evidence>
<dbReference type="InterPro" id="IPR002123">
    <property type="entry name" value="Plipid/glycerol_acylTrfase"/>
</dbReference>
<dbReference type="SMART" id="SM00563">
    <property type="entry name" value="PlsC"/>
    <property type="match status" value="1"/>
</dbReference>
<dbReference type="EMBL" id="UINC01020540">
    <property type="protein sequence ID" value="SVA86155.1"/>
    <property type="molecule type" value="Genomic_DNA"/>
</dbReference>
<dbReference type="PANTHER" id="PTHR10434">
    <property type="entry name" value="1-ACYL-SN-GLYCEROL-3-PHOSPHATE ACYLTRANSFERASE"/>
    <property type="match status" value="1"/>
</dbReference>
<keyword evidence="2" id="KW-0012">Acyltransferase</keyword>
<proteinExistence type="predicted"/>
<keyword evidence="1" id="KW-0808">Transferase</keyword>
<evidence type="ECO:0000259" key="3">
    <source>
        <dbReference type="SMART" id="SM00563"/>
    </source>
</evidence>